<evidence type="ECO:0000256" key="3">
    <source>
        <dbReference type="ARBA" id="ARBA00012438"/>
    </source>
</evidence>
<comment type="catalytic activity">
    <reaction evidence="1">
        <text>ATP + protein L-histidine = ADP + protein N-phospho-L-histidine.</text>
        <dbReference type="EC" id="2.7.13.3"/>
    </reaction>
</comment>
<comment type="subcellular location">
    <subcellularLocation>
        <location evidence="2">Cell membrane</location>
    </subcellularLocation>
</comment>
<dbReference type="PRINTS" id="PR00344">
    <property type="entry name" value="BCTRLSENSOR"/>
</dbReference>
<reference evidence="11 12" key="1">
    <citation type="submission" date="2020-04" db="EMBL/GenBank/DDBJ databases">
        <authorList>
            <person name="Liu S."/>
        </authorList>
    </citation>
    <scope>NUCLEOTIDE SEQUENCE [LARGE SCALE GENOMIC DNA]</scope>
    <source>
        <strain evidence="11 12">CGMCC 1.15091</strain>
    </source>
</reference>
<dbReference type="SMART" id="SM00448">
    <property type="entry name" value="REC"/>
    <property type="match status" value="1"/>
</dbReference>
<dbReference type="InterPro" id="IPR003018">
    <property type="entry name" value="GAF"/>
</dbReference>
<dbReference type="SMART" id="SM00387">
    <property type="entry name" value="HATPase_c"/>
    <property type="match status" value="1"/>
</dbReference>
<dbReference type="InterPro" id="IPR003661">
    <property type="entry name" value="HisK_dim/P_dom"/>
</dbReference>
<dbReference type="PROSITE" id="PS50110">
    <property type="entry name" value="RESPONSE_REGULATORY"/>
    <property type="match status" value="1"/>
</dbReference>
<dbReference type="Pfam" id="PF02518">
    <property type="entry name" value="HATPase_c"/>
    <property type="match status" value="1"/>
</dbReference>
<proteinExistence type="predicted"/>
<dbReference type="InterPro" id="IPR003594">
    <property type="entry name" value="HATPase_dom"/>
</dbReference>
<dbReference type="PROSITE" id="PS50109">
    <property type="entry name" value="HIS_KIN"/>
    <property type="match status" value="1"/>
</dbReference>
<feature type="domain" description="Response regulatory" evidence="10">
    <location>
        <begin position="15"/>
        <end position="132"/>
    </location>
</feature>
<evidence type="ECO:0000313" key="11">
    <source>
        <dbReference type="EMBL" id="NKX51918.1"/>
    </source>
</evidence>
<evidence type="ECO:0000256" key="5">
    <source>
        <dbReference type="ARBA" id="ARBA00022679"/>
    </source>
</evidence>
<dbReference type="SUPFAM" id="SSF55781">
    <property type="entry name" value="GAF domain-like"/>
    <property type="match status" value="1"/>
</dbReference>
<name>A0ABX1JSF9_9MICC</name>
<dbReference type="SUPFAM" id="SSF47384">
    <property type="entry name" value="Homodimeric domain of signal transducing histidine kinase"/>
    <property type="match status" value="1"/>
</dbReference>
<keyword evidence="12" id="KW-1185">Reference proteome</keyword>
<evidence type="ECO:0000256" key="8">
    <source>
        <dbReference type="PROSITE-ProRule" id="PRU00169"/>
    </source>
</evidence>
<dbReference type="Proteomes" id="UP000523795">
    <property type="component" value="Unassembled WGS sequence"/>
</dbReference>
<dbReference type="InterPro" id="IPR011006">
    <property type="entry name" value="CheY-like_superfamily"/>
</dbReference>
<keyword evidence="5" id="KW-0808">Transferase</keyword>
<dbReference type="EC" id="2.7.13.3" evidence="3"/>
<feature type="modified residue" description="4-aspartylphosphate" evidence="8">
    <location>
        <position position="64"/>
    </location>
</feature>
<dbReference type="Gene3D" id="3.40.50.2300">
    <property type="match status" value="1"/>
</dbReference>
<dbReference type="InterPro" id="IPR005467">
    <property type="entry name" value="His_kinase_dom"/>
</dbReference>
<gene>
    <name evidence="11" type="ORF">HER39_15365</name>
</gene>
<dbReference type="Gene3D" id="3.30.565.10">
    <property type="entry name" value="Histidine kinase-like ATPase, C-terminal domain"/>
    <property type="match status" value="1"/>
</dbReference>
<evidence type="ECO:0000256" key="7">
    <source>
        <dbReference type="ARBA" id="ARBA00023012"/>
    </source>
</evidence>
<dbReference type="InterPro" id="IPR004358">
    <property type="entry name" value="Sig_transdc_His_kin-like_C"/>
</dbReference>
<dbReference type="Pfam" id="PF00512">
    <property type="entry name" value="HisKA"/>
    <property type="match status" value="1"/>
</dbReference>
<evidence type="ECO:0000256" key="6">
    <source>
        <dbReference type="ARBA" id="ARBA00022777"/>
    </source>
</evidence>
<dbReference type="SMART" id="SM00388">
    <property type="entry name" value="HisKA"/>
    <property type="match status" value="1"/>
</dbReference>
<dbReference type="CDD" id="cd00156">
    <property type="entry name" value="REC"/>
    <property type="match status" value="1"/>
</dbReference>
<evidence type="ECO:0000256" key="4">
    <source>
        <dbReference type="ARBA" id="ARBA00022553"/>
    </source>
</evidence>
<evidence type="ECO:0000259" key="9">
    <source>
        <dbReference type="PROSITE" id="PS50109"/>
    </source>
</evidence>
<dbReference type="SUPFAM" id="SSF52172">
    <property type="entry name" value="CheY-like"/>
    <property type="match status" value="1"/>
</dbReference>
<dbReference type="InterPro" id="IPR029016">
    <property type="entry name" value="GAF-like_dom_sf"/>
</dbReference>
<dbReference type="InterPro" id="IPR001789">
    <property type="entry name" value="Sig_transdc_resp-reg_receiver"/>
</dbReference>
<keyword evidence="4 8" id="KW-0597">Phosphoprotein</keyword>
<protein>
    <recommendedName>
        <fullName evidence="3">histidine kinase</fullName>
        <ecNumber evidence="3">2.7.13.3</ecNumber>
    </recommendedName>
</protein>
<evidence type="ECO:0000256" key="2">
    <source>
        <dbReference type="ARBA" id="ARBA00004236"/>
    </source>
</evidence>
<dbReference type="EMBL" id="JAAZSR010000347">
    <property type="protein sequence ID" value="NKX51918.1"/>
    <property type="molecule type" value="Genomic_DNA"/>
</dbReference>
<dbReference type="PANTHER" id="PTHR43047">
    <property type="entry name" value="TWO-COMPONENT HISTIDINE PROTEIN KINASE"/>
    <property type="match status" value="1"/>
</dbReference>
<dbReference type="CDD" id="cd16922">
    <property type="entry name" value="HATPase_EvgS-ArcB-TorS-like"/>
    <property type="match status" value="1"/>
</dbReference>
<evidence type="ECO:0000313" key="12">
    <source>
        <dbReference type="Proteomes" id="UP000523795"/>
    </source>
</evidence>
<dbReference type="Gene3D" id="1.10.287.130">
    <property type="match status" value="1"/>
</dbReference>
<evidence type="ECO:0000259" key="10">
    <source>
        <dbReference type="PROSITE" id="PS50110"/>
    </source>
</evidence>
<dbReference type="Pfam" id="PF01590">
    <property type="entry name" value="GAF"/>
    <property type="match status" value="1"/>
</dbReference>
<dbReference type="CDD" id="cd00082">
    <property type="entry name" value="HisKA"/>
    <property type="match status" value="1"/>
</dbReference>
<dbReference type="InterPro" id="IPR036890">
    <property type="entry name" value="HATPase_C_sf"/>
</dbReference>
<keyword evidence="7" id="KW-0902">Two-component regulatory system</keyword>
<sequence>MGTDAAARPEAGPKTVLVADGDPLIRESARAALAGAGLAVQMAADGPAALEALGTGGPGLVLLDIDLPGLSGLEVLRRTRDGGGGAPGCPVVLLAGGAARDLVEGAFALGIDDYLLKPFATGDLVHRTLITLARSAYKQQARRTMDALRASTRRISAAIRETNDPYLMVDLADSGLGRAFGAGCVWLYTFDDERAPLLDTFWHQDGGSGFQRPPADRSRELADELWSKGTVLTGGRDAEEDHGAHPRLLEWVKGPGAQAGAVAPLGHGGGAFGLVWIVKAGNAAAWTQPETALLQHVAGNLAHGLIQGHLITAQQQVVERLQELDTAKSNFVATVNHELRTPITSITGYLDLVLEGAGGPVPDGAVRMLEIVVRNSTRLRELIEDLLTLSRMDFDDAVRRSEPVRISRLLDAVAAALAPVAPGKEVSLVCDGGADLSVDGDAKKLEQVLTNIVSNAVKFTPAGGEVRMDIEQETAEDGSVWAAVRVSDTGIGIPPEDLPNLFTRFFRASNALTIQGTGLGLAIAKGVVQQHGGEMSVDSAVGRGTTFSIRLPVMEDSGGLLDSLRSDGHAAG</sequence>
<dbReference type="InterPro" id="IPR036097">
    <property type="entry name" value="HisK_dim/P_sf"/>
</dbReference>
<dbReference type="SUPFAM" id="SSF55874">
    <property type="entry name" value="ATPase domain of HSP90 chaperone/DNA topoisomerase II/histidine kinase"/>
    <property type="match status" value="1"/>
</dbReference>
<keyword evidence="6" id="KW-0418">Kinase</keyword>
<dbReference type="Pfam" id="PF00072">
    <property type="entry name" value="Response_reg"/>
    <property type="match status" value="1"/>
</dbReference>
<evidence type="ECO:0000256" key="1">
    <source>
        <dbReference type="ARBA" id="ARBA00000085"/>
    </source>
</evidence>
<accession>A0ABX1JSF9</accession>
<feature type="domain" description="Histidine kinase" evidence="9">
    <location>
        <begin position="334"/>
        <end position="555"/>
    </location>
</feature>
<organism evidence="11 12">
    <name type="scientific">Arthrobacter deserti</name>
    <dbReference type="NCBI Taxonomy" id="1742687"/>
    <lineage>
        <taxon>Bacteria</taxon>
        <taxon>Bacillati</taxon>
        <taxon>Actinomycetota</taxon>
        <taxon>Actinomycetes</taxon>
        <taxon>Micrococcales</taxon>
        <taxon>Micrococcaceae</taxon>
        <taxon>Arthrobacter</taxon>
    </lineage>
</organism>
<comment type="caution">
    <text evidence="11">The sequence shown here is derived from an EMBL/GenBank/DDBJ whole genome shotgun (WGS) entry which is preliminary data.</text>
</comment>
<dbReference type="PANTHER" id="PTHR43047:SF72">
    <property type="entry name" value="OSMOSENSING HISTIDINE PROTEIN KINASE SLN1"/>
    <property type="match status" value="1"/>
</dbReference>
<dbReference type="Gene3D" id="3.30.450.40">
    <property type="match status" value="1"/>
</dbReference>